<dbReference type="NCBIfam" id="TIGR03347">
    <property type="entry name" value="VI_chp_1"/>
    <property type="match status" value="1"/>
</dbReference>
<proteinExistence type="predicted"/>
<accession>A0A939GYW0</accession>
<dbReference type="EMBL" id="JAFNME010000015">
    <property type="protein sequence ID" value="MBO1249847.1"/>
    <property type="molecule type" value="Genomic_DNA"/>
</dbReference>
<dbReference type="InterPro" id="IPR010732">
    <property type="entry name" value="T6SS_TssG-like"/>
</dbReference>
<dbReference type="RefSeq" id="WP_207575310.1">
    <property type="nucleotide sequence ID" value="NZ_JAFNME010000015.1"/>
</dbReference>
<dbReference type="PANTHER" id="PTHR35564">
    <property type="match status" value="1"/>
</dbReference>
<evidence type="ECO:0000313" key="2">
    <source>
        <dbReference type="Proteomes" id="UP000664731"/>
    </source>
</evidence>
<dbReference type="Proteomes" id="UP000664731">
    <property type="component" value="Unassembled WGS sequence"/>
</dbReference>
<organism evidence="1 2">
    <name type="scientific">Comamonas denitrificans</name>
    <dbReference type="NCBI Taxonomy" id="117506"/>
    <lineage>
        <taxon>Bacteria</taxon>
        <taxon>Pseudomonadati</taxon>
        <taxon>Pseudomonadota</taxon>
        <taxon>Betaproteobacteria</taxon>
        <taxon>Burkholderiales</taxon>
        <taxon>Comamonadaceae</taxon>
        <taxon>Comamonas</taxon>
    </lineage>
</organism>
<comment type="caution">
    <text evidence="1">The sequence shown here is derived from an EMBL/GenBank/DDBJ whole genome shotgun (WGS) entry which is preliminary data.</text>
</comment>
<evidence type="ECO:0000313" key="1">
    <source>
        <dbReference type="EMBL" id="MBO1249847.1"/>
    </source>
</evidence>
<dbReference type="Pfam" id="PF06996">
    <property type="entry name" value="T6SS_TssG"/>
    <property type="match status" value="1"/>
</dbReference>
<reference evidence="1" key="1">
    <citation type="submission" date="2021-03" db="EMBL/GenBank/DDBJ databases">
        <title>Comamonas denitrificans.</title>
        <authorList>
            <person name="Finster K."/>
        </authorList>
    </citation>
    <scope>NUCLEOTIDE SEQUENCE</scope>
    <source>
        <strain evidence="1">MM2021_4</strain>
    </source>
</reference>
<dbReference type="AlphaFoldDB" id="A0A939GYW0"/>
<keyword evidence="2" id="KW-1185">Reference proteome</keyword>
<protein>
    <submittedName>
        <fullName evidence="1">Type VI secretion system baseplate subunit TssG</fullName>
    </submittedName>
</protein>
<sequence>MASENWATTSAVMDPLRTDSREYAFFQALRLLRLRFPNEKAFTDNVRIRPHLGLGFPQRDINHIERDASGRYRIEANFFGLYGVTSPLPTFYTEDLIEEQLQGYSAGRDFLDILHAALYPLLFRAWEKHRIWLDITERRETKSLRHLQALIGMADTHAKERDSSKELLRYAGLFNQYPRSAQGLQQLVGAALHGDPVEVVPCVETRLDIDHSARTYLGIQCGVLGEDSLLGREVMDRSGAVDICIGPLCAERFQALIPGHKLYAKLERLVTLYLQTPLRCRLVVRLARDQRQCAALGQGWQRLGMDTWLGEAGGQHTSTDPVEVVFMLAMASEHSSNTLNTSSSFSF</sequence>
<gene>
    <name evidence="1" type="primary">tssG</name>
    <name evidence="1" type="ORF">J1777_08440</name>
</gene>
<dbReference type="PANTHER" id="PTHR35564:SF3">
    <property type="entry name" value="TYPE VI SECRETION SYSTEM BASEPLATE SUBUNIT TSSG"/>
    <property type="match status" value="1"/>
</dbReference>
<name>A0A939GYW0_9BURK</name>